<evidence type="ECO:0000256" key="1">
    <source>
        <dbReference type="SAM" id="MobiDB-lite"/>
    </source>
</evidence>
<protein>
    <submittedName>
        <fullName evidence="2">Uncharacterized protein</fullName>
    </submittedName>
</protein>
<gene>
    <name evidence="2" type="ORF">HaLaN_14453</name>
</gene>
<feature type="region of interest" description="Disordered" evidence="1">
    <location>
        <begin position="1"/>
        <end position="24"/>
    </location>
</feature>
<evidence type="ECO:0000313" key="2">
    <source>
        <dbReference type="EMBL" id="GFH17757.1"/>
    </source>
</evidence>
<accession>A0A699Z549</accession>
<comment type="caution">
    <text evidence="2">The sequence shown here is derived from an EMBL/GenBank/DDBJ whole genome shotgun (WGS) entry which is preliminary data.</text>
</comment>
<proteinExistence type="predicted"/>
<sequence length="156" mass="16735">MTWVQAGAMQTTQRHPGWERPPLPMAIPPPMARSKQWIRPSLPHSYSAGRCSPGPPTPGLTAVLPGVWCESHHRHPGAALRPGRPCRPVRVHPEEGGCRCPTTDHGHWQRPAERGCTLPGAAAQAPAAEWRLLPRRRGAGSGCVATSAPGGASRLR</sequence>
<evidence type="ECO:0000313" key="3">
    <source>
        <dbReference type="Proteomes" id="UP000485058"/>
    </source>
</evidence>
<dbReference type="AlphaFoldDB" id="A0A699Z549"/>
<organism evidence="2 3">
    <name type="scientific">Haematococcus lacustris</name>
    <name type="common">Green alga</name>
    <name type="synonym">Haematococcus pluvialis</name>
    <dbReference type="NCBI Taxonomy" id="44745"/>
    <lineage>
        <taxon>Eukaryota</taxon>
        <taxon>Viridiplantae</taxon>
        <taxon>Chlorophyta</taxon>
        <taxon>core chlorophytes</taxon>
        <taxon>Chlorophyceae</taxon>
        <taxon>CS clade</taxon>
        <taxon>Chlamydomonadales</taxon>
        <taxon>Haematococcaceae</taxon>
        <taxon>Haematococcus</taxon>
    </lineage>
</organism>
<name>A0A699Z549_HAELA</name>
<dbReference type="EMBL" id="BLLF01001197">
    <property type="protein sequence ID" value="GFH17757.1"/>
    <property type="molecule type" value="Genomic_DNA"/>
</dbReference>
<reference evidence="2 3" key="1">
    <citation type="submission" date="2020-02" db="EMBL/GenBank/DDBJ databases">
        <title>Draft genome sequence of Haematococcus lacustris strain NIES-144.</title>
        <authorList>
            <person name="Morimoto D."/>
            <person name="Nakagawa S."/>
            <person name="Yoshida T."/>
            <person name="Sawayama S."/>
        </authorList>
    </citation>
    <scope>NUCLEOTIDE SEQUENCE [LARGE SCALE GENOMIC DNA]</scope>
    <source>
        <strain evidence="2 3">NIES-144</strain>
    </source>
</reference>
<keyword evidence="3" id="KW-1185">Reference proteome</keyword>
<dbReference type="Proteomes" id="UP000485058">
    <property type="component" value="Unassembled WGS sequence"/>
</dbReference>